<dbReference type="EMBL" id="PXOA01000667">
    <property type="protein sequence ID" value="RFU73316.1"/>
    <property type="molecule type" value="Genomic_DNA"/>
</dbReference>
<proteinExistence type="predicted"/>
<feature type="compositionally biased region" description="Basic and acidic residues" evidence="1">
    <location>
        <begin position="39"/>
        <end position="50"/>
    </location>
</feature>
<evidence type="ECO:0000256" key="1">
    <source>
        <dbReference type="SAM" id="MobiDB-lite"/>
    </source>
</evidence>
<evidence type="ECO:0000313" key="3">
    <source>
        <dbReference type="Proteomes" id="UP000266272"/>
    </source>
</evidence>
<evidence type="ECO:0000313" key="2">
    <source>
        <dbReference type="EMBL" id="RFU73316.1"/>
    </source>
</evidence>
<feature type="compositionally biased region" description="Basic and acidic residues" evidence="1">
    <location>
        <begin position="72"/>
        <end position="83"/>
    </location>
</feature>
<name>A0A395NB38_TRIAR</name>
<keyword evidence="3" id="KW-1185">Reference proteome</keyword>
<feature type="region of interest" description="Disordered" evidence="1">
    <location>
        <begin position="30"/>
        <end position="119"/>
    </location>
</feature>
<gene>
    <name evidence="2" type="ORF">TARUN_8944</name>
</gene>
<reference evidence="2 3" key="1">
    <citation type="journal article" date="2018" name="PLoS Pathog.">
        <title>Evolution of structural diversity of trichothecenes, a family of toxins produced by plant pathogenic and entomopathogenic fungi.</title>
        <authorList>
            <person name="Proctor R.H."/>
            <person name="McCormick S.P."/>
            <person name="Kim H.S."/>
            <person name="Cardoza R.E."/>
            <person name="Stanley A.M."/>
            <person name="Lindo L."/>
            <person name="Kelly A."/>
            <person name="Brown D.W."/>
            <person name="Lee T."/>
            <person name="Vaughan M.M."/>
            <person name="Alexander N.J."/>
            <person name="Busman M."/>
            <person name="Gutierrez S."/>
        </authorList>
    </citation>
    <scope>NUCLEOTIDE SEQUENCE [LARGE SCALE GENOMIC DNA]</scope>
    <source>
        <strain evidence="2 3">IBT 40837</strain>
    </source>
</reference>
<sequence>MRLAQVAQRFAATHYQGAAQFPKRAVQLQNTPSNRWHRRESWASHVESKTAKNPPASDLRHASVLNTSTSRIDPEINRQETPSKFKRLVNVNSPAHHSQRPGAREIGRPPAVDPDPGATLGLAQRRQKSWLWHYSPWASTWHPAVMGGNLWQNRHLQSPGYQQGLFQAPRRSSLQPAQAQSGMSQSAQRSLCSCRTGVRIRRRVFGMELTSPAGAGSLERDAVRHRGLDWSWSEQRDTEPAEAKWEEDALSIVAGFECGLYYERDSPQARDGSDRTPSAILGAATRPARLVSIARATRDGLSVASIFLLCQAGQADSRFAVALHPHRQENVPNKPYFIALPTAAVEPAPCRQSASVLVRAPFALSRRLNLVQELLDQVRADAATRRQRQLWKVARDWHERRYQQRSARQRRRLEARSVGPNGLWVGASKGPPDLWTAINALRGIPCTAALSLNEPIDTLTDLPKQEANDKGLFVAALSCGRLFAFTPDRAVMPRIYLFPPHAPRDGR</sequence>
<protein>
    <submittedName>
        <fullName evidence="2">Uncharacterized protein</fullName>
    </submittedName>
</protein>
<comment type="caution">
    <text evidence="2">The sequence shown here is derived from an EMBL/GenBank/DDBJ whole genome shotgun (WGS) entry which is preliminary data.</text>
</comment>
<organism evidence="2 3">
    <name type="scientific">Trichoderma arundinaceum</name>
    <dbReference type="NCBI Taxonomy" id="490622"/>
    <lineage>
        <taxon>Eukaryota</taxon>
        <taxon>Fungi</taxon>
        <taxon>Dikarya</taxon>
        <taxon>Ascomycota</taxon>
        <taxon>Pezizomycotina</taxon>
        <taxon>Sordariomycetes</taxon>
        <taxon>Hypocreomycetidae</taxon>
        <taxon>Hypocreales</taxon>
        <taxon>Hypocreaceae</taxon>
        <taxon>Trichoderma</taxon>
    </lineage>
</organism>
<dbReference type="OrthoDB" id="10682987at2759"/>
<dbReference type="AlphaFoldDB" id="A0A395NB38"/>
<accession>A0A395NB38</accession>
<dbReference type="Proteomes" id="UP000266272">
    <property type="component" value="Unassembled WGS sequence"/>
</dbReference>